<evidence type="ECO:0000259" key="1">
    <source>
        <dbReference type="PROSITE" id="PS50943"/>
    </source>
</evidence>
<name>A0A1H9EIK5_9ACTN</name>
<dbReference type="SMART" id="SM00530">
    <property type="entry name" value="HTH_XRE"/>
    <property type="match status" value="1"/>
</dbReference>
<dbReference type="Gene3D" id="1.10.260.40">
    <property type="entry name" value="lambda repressor-like DNA-binding domains"/>
    <property type="match status" value="1"/>
</dbReference>
<dbReference type="InterPro" id="IPR001387">
    <property type="entry name" value="Cro/C1-type_HTH"/>
</dbReference>
<evidence type="ECO:0000313" key="3">
    <source>
        <dbReference type="Proteomes" id="UP000199055"/>
    </source>
</evidence>
<dbReference type="SUPFAM" id="SSF47413">
    <property type="entry name" value="lambda repressor-like DNA-binding domains"/>
    <property type="match status" value="1"/>
</dbReference>
<sequence length="100" mass="11165">MKSWKDVRPGIVTDETRVAERRRAMASEARAYRLAQIRKERALRQADVAAAMGVRQPRVSQIENGEIDATEIATLRSYVEALGGHLELVADFGDTQVRIA</sequence>
<keyword evidence="3" id="KW-1185">Reference proteome</keyword>
<protein>
    <submittedName>
        <fullName evidence="2">Helix-turn-helix domain-containing protein</fullName>
    </submittedName>
</protein>
<proteinExistence type="predicted"/>
<reference evidence="2 3" key="1">
    <citation type="submission" date="2016-10" db="EMBL/GenBank/DDBJ databases">
        <authorList>
            <person name="de Groot N.N."/>
        </authorList>
    </citation>
    <scope>NUCLEOTIDE SEQUENCE [LARGE SCALE GENOMIC DNA]</scope>
    <source>
        <strain evidence="2 3">CGMCC 4.3519</strain>
    </source>
</reference>
<dbReference type="InterPro" id="IPR010982">
    <property type="entry name" value="Lambda_DNA-bd_dom_sf"/>
</dbReference>
<dbReference type="STRING" id="403935.SAMN05216481_105142"/>
<gene>
    <name evidence="2" type="ORF">SAMN05216481_105142</name>
</gene>
<organism evidence="2 3">
    <name type="scientific">Streptomyces radiopugnans</name>
    <dbReference type="NCBI Taxonomy" id="403935"/>
    <lineage>
        <taxon>Bacteria</taxon>
        <taxon>Bacillati</taxon>
        <taxon>Actinomycetota</taxon>
        <taxon>Actinomycetes</taxon>
        <taxon>Kitasatosporales</taxon>
        <taxon>Streptomycetaceae</taxon>
        <taxon>Streptomyces</taxon>
    </lineage>
</organism>
<dbReference type="AlphaFoldDB" id="A0A1H9EIK5"/>
<dbReference type="EMBL" id="FOET01000005">
    <property type="protein sequence ID" value="SEQ25445.1"/>
    <property type="molecule type" value="Genomic_DNA"/>
</dbReference>
<dbReference type="CDD" id="cd00093">
    <property type="entry name" value="HTH_XRE"/>
    <property type="match status" value="1"/>
</dbReference>
<accession>A0A1H9EIK5</accession>
<feature type="domain" description="HTH cro/C1-type" evidence="1">
    <location>
        <begin position="34"/>
        <end position="89"/>
    </location>
</feature>
<dbReference type="PROSITE" id="PS50943">
    <property type="entry name" value="HTH_CROC1"/>
    <property type="match status" value="1"/>
</dbReference>
<dbReference type="Pfam" id="PF13744">
    <property type="entry name" value="HTH_37"/>
    <property type="match status" value="1"/>
</dbReference>
<dbReference type="Proteomes" id="UP000199055">
    <property type="component" value="Unassembled WGS sequence"/>
</dbReference>
<dbReference type="RefSeq" id="WP_093658867.1">
    <property type="nucleotide sequence ID" value="NZ_FOET01000005.1"/>
</dbReference>
<evidence type="ECO:0000313" key="2">
    <source>
        <dbReference type="EMBL" id="SEQ25445.1"/>
    </source>
</evidence>
<dbReference type="GO" id="GO:0003677">
    <property type="term" value="F:DNA binding"/>
    <property type="evidence" value="ECO:0007669"/>
    <property type="project" value="InterPro"/>
</dbReference>
<dbReference type="InterPro" id="IPR039554">
    <property type="entry name" value="HigA2-like_HTH"/>
</dbReference>